<accession>A0A6J6LXI6</accession>
<reference evidence="1" key="1">
    <citation type="submission" date="2020-05" db="EMBL/GenBank/DDBJ databases">
        <authorList>
            <person name="Chiriac C."/>
            <person name="Salcher M."/>
            <person name="Ghai R."/>
            <person name="Kavagutti S V."/>
        </authorList>
    </citation>
    <scope>NUCLEOTIDE SEQUENCE</scope>
</reference>
<dbReference type="EMBL" id="CAEZXA010000012">
    <property type="protein sequence ID" value="CAB4666600.1"/>
    <property type="molecule type" value="Genomic_DNA"/>
</dbReference>
<name>A0A6J6LXI6_9ZZZZ</name>
<organism evidence="1">
    <name type="scientific">freshwater metagenome</name>
    <dbReference type="NCBI Taxonomy" id="449393"/>
    <lineage>
        <taxon>unclassified sequences</taxon>
        <taxon>metagenomes</taxon>
        <taxon>ecological metagenomes</taxon>
    </lineage>
</organism>
<gene>
    <name evidence="1" type="ORF">UFOPK2334_00277</name>
</gene>
<evidence type="ECO:0000313" key="1">
    <source>
        <dbReference type="EMBL" id="CAB4666600.1"/>
    </source>
</evidence>
<sequence length="141" mass="14870">MATGLIFVISGCAAPSRTGSSFCAQLGRELPAIGQPMVTGTDVTAMVNRYERLLKRAPLSIEGDFAILTGLLQDASRVNPSDKEALQKMADATYAANQSALNVRDWVKSTCAVDISTGLNIEPPRVPTTTIATTTTTVAPK</sequence>
<dbReference type="AlphaFoldDB" id="A0A6J6LXI6"/>
<proteinExistence type="predicted"/>
<protein>
    <submittedName>
        <fullName evidence="1">Unannotated protein</fullName>
    </submittedName>
</protein>